<dbReference type="EMBL" id="GECZ01016458">
    <property type="protein sequence ID" value="JAS53311.1"/>
    <property type="molecule type" value="Transcribed_RNA"/>
</dbReference>
<evidence type="ECO:0000256" key="4">
    <source>
        <dbReference type="SAM" id="MobiDB-lite"/>
    </source>
</evidence>
<gene>
    <name evidence="5" type="ORF">g.32692</name>
</gene>
<accession>A0A1B6FT64</accession>
<dbReference type="GO" id="GO:0005634">
    <property type="term" value="C:nucleus"/>
    <property type="evidence" value="ECO:0007669"/>
    <property type="project" value="UniProtKB-SubCell"/>
</dbReference>
<sequence length="241" mass="26485">MDNREKTEFDGKNDMLIDNQIQQQMIRQQQPSIMTEREPDVSQVKKTKVDMKSLPARCYLDQTVVPILLHGLAFINKERPQDPIGALANFLVKNKSNYDQLTNNVISTTASSAVDEMPLTVTTTSTTEAVAVNETVVNEQSIDVEPIVAAETEPVVPVTIAPVVESVPDLPTDTIMETNSVAASESEVKVEPIVSSENLSPHSDNNNMETDQNNYFDANNMEEGSIPPQVENSINGSNDPQ</sequence>
<evidence type="ECO:0000256" key="1">
    <source>
        <dbReference type="ARBA" id="ARBA00004123"/>
    </source>
</evidence>
<feature type="compositionally biased region" description="Polar residues" evidence="4">
    <location>
        <begin position="195"/>
        <end position="217"/>
    </location>
</feature>
<dbReference type="CDD" id="cd22965">
    <property type="entry name" value="DD_DPY30_SDC1"/>
    <property type="match status" value="1"/>
</dbReference>
<proteinExistence type="inferred from homology"/>
<comment type="similarity">
    <text evidence="2">Belongs to the dpy-30 family.</text>
</comment>
<dbReference type="Gene3D" id="1.20.890.10">
    <property type="entry name" value="cAMP-dependent protein kinase regulatory subunit, dimerization-anchoring domain"/>
    <property type="match status" value="1"/>
</dbReference>
<dbReference type="AlphaFoldDB" id="A0A1B6FT64"/>
<protein>
    <submittedName>
        <fullName evidence="5">Uncharacterized protein</fullName>
    </submittedName>
</protein>
<feature type="compositionally biased region" description="Polar residues" evidence="4">
    <location>
        <begin position="230"/>
        <end position="241"/>
    </location>
</feature>
<dbReference type="InterPro" id="IPR049629">
    <property type="entry name" value="DPY30_SDC1_DD"/>
</dbReference>
<evidence type="ECO:0000313" key="5">
    <source>
        <dbReference type="EMBL" id="JAS53311.1"/>
    </source>
</evidence>
<name>A0A1B6FT64_9HEMI</name>
<reference evidence="5" key="1">
    <citation type="submission" date="2015-11" db="EMBL/GenBank/DDBJ databases">
        <title>De novo transcriptome assembly of four potential Pierce s Disease insect vectors from Arizona vineyards.</title>
        <authorList>
            <person name="Tassone E.E."/>
        </authorList>
    </citation>
    <scope>NUCLEOTIDE SEQUENCE</scope>
</reference>
<dbReference type="InterPro" id="IPR007858">
    <property type="entry name" value="Dpy-30_motif"/>
</dbReference>
<keyword evidence="3" id="KW-0539">Nucleus</keyword>
<organism evidence="5">
    <name type="scientific">Cuerna arida</name>
    <dbReference type="NCBI Taxonomy" id="1464854"/>
    <lineage>
        <taxon>Eukaryota</taxon>
        <taxon>Metazoa</taxon>
        <taxon>Ecdysozoa</taxon>
        <taxon>Arthropoda</taxon>
        <taxon>Hexapoda</taxon>
        <taxon>Insecta</taxon>
        <taxon>Pterygota</taxon>
        <taxon>Neoptera</taxon>
        <taxon>Paraneoptera</taxon>
        <taxon>Hemiptera</taxon>
        <taxon>Auchenorrhyncha</taxon>
        <taxon>Membracoidea</taxon>
        <taxon>Cicadellidae</taxon>
        <taxon>Cicadellinae</taxon>
        <taxon>Proconiini</taxon>
        <taxon>Cuerna</taxon>
    </lineage>
</organism>
<evidence type="ECO:0000256" key="2">
    <source>
        <dbReference type="ARBA" id="ARBA00010849"/>
    </source>
</evidence>
<dbReference type="Pfam" id="PF05186">
    <property type="entry name" value="Dpy-30"/>
    <property type="match status" value="1"/>
</dbReference>
<feature type="region of interest" description="Disordered" evidence="4">
    <location>
        <begin position="181"/>
        <end position="241"/>
    </location>
</feature>
<evidence type="ECO:0000256" key="3">
    <source>
        <dbReference type="ARBA" id="ARBA00023242"/>
    </source>
</evidence>
<comment type="subcellular location">
    <subcellularLocation>
        <location evidence="1">Nucleus</location>
    </subcellularLocation>
</comment>